<dbReference type="AlphaFoldDB" id="A0A4U5JI71"/>
<name>A0A4U5JI71_9EURY</name>
<organism evidence="2 3">
    <name type="scientific">Natronomonas salsuginis</name>
    <dbReference type="NCBI Taxonomy" id="2217661"/>
    <lineage>
        <taxon>Archaea</taxon>
        <taxon>Methanobacteriati</taxon>
        <taxon>Methanobacteriota</taxon>
        <taxon>Stenosarchaea group</taxon>
        <taxon>Halobacteria</taxon>
        <taxon>Halobacteriales</taxon>
        <taxon>Natronomonadaceae</taxon>
        <taxon>Natronomonas</taxon>
    </lineage>
</organism>
<dbReference type="EMBL" id="QKNX01000001">
    <property type="protein sequence ID" value="TKR27748.1"/>
    <property type="molecule type" value="Genomic_DNA"/>
</dbReference>
<dbReference type="Gene3D" id="3.90.79.10">
    <property type="entry name" value="Nucleoside Triphosphate Pyrophosphohydrolase"/>
    <property type="match status" value="1"/>
</dbReference>
<evidence type="ECO:0000256" key="1">
    <source>
        <dbReference type="SAM" id="MobiDB-lite"/>
    </source>
</evidence>
<comment type="caution">
    <text evidence="2">The sequence shown here is derived from an EMBL/GenBank/DDBJ whole genome shotgun (WGS) entry which is preliminary data.</text>
</comment>
<feature type="region of interest" description="Disordered" evidence="1">
    <location>
        <begin position="142"/>
        <end position="216"/>
    </location>
</feature>
<dbReference type="InterPro" id="IPR015797">
    <property type="entry name" value="NUDIX_hydrolase-like_dom_sf"/>
</dbReference>
<reference evidence="2 3" key="1">
    <citation type="submission" date="2019-04" db="EMBL/GenBank/DDBJ databases">
        <title>Natronomonas sp. F20-122 a newhaloarchaeon isolated from a saline saltern of Isla Bacuta, Huelva, Spain.</title>
        <authorList>
            <person name="Duran-Viseras A."/>
            <person name="Sanchez-Porro C."/>
            <person name="Ventosa A."/>
        </authorList>
    </citation>
    <scope>NUCLEOTIDE SEQUENCE [LARGE SCALE GENOMIC DNA]</scope>
    <source>
        <strain evidence="2 3">F20-122</strain>
    </source>
</reference>
<evidence type="ECO:0000313" key="2">
    <source>
        <dbReference type="EMBL" id="TKR27748.1"/>
    </source>
</evidence>
<gene>
    <name evidence="2" type="ORF">DM868_01255</name>
</gene>
<keyword evidence="3" id="KW-1185">Reference proteome</keyword>
<accession>A0A4U5JI71</accession>
<dbReference type="OrthoDB" id="313151at2157"/>
<keyword evidence="2" id="KW-0378">Hydrolase</keyword>
<dbReference type="GO" id="GO:0016787">
    <property type="term" value="F:hydrolase activity"/>
    <property type="evidence" value="ECO:0007669"/>
    <property type="project" value="UniProtKB-KW"/>
</dbReference>
<evidence type="ECO:0000313" key="3">
    <source>
        <dbReference type="Proteomes" id="UP000308037"/>
    </source>
</evidence>
<dbReference type="SUPFAM" id="SSF55811">
    <property type="entry name" value="Nudix"/>
    <property type="match status" value="1"/>
</dbReference>
<protein>
    <submittedName>
        <fullName evidence="2">NUDIX hydrolase</fullName>
    </submittedName>
</protein>
<proteinExistence type="predicted"/>
<dbReference type="Proteomes" id="UP000308037">
    <property type="component" value="Unassembled WGS sequence"/>
</dbReference>
<dbReference type="RefSeq" id="WP_137275048.1">
    <property type="nucleotide sequence ID" value="NZ_QKNX01000001.1"/>
</dbReference>
<sequence length="216" mass="22807">MSIELRRHVNALVSDFAAEYGEVDLVRRRVECDPAEHDAVVASFDSFGVVGGAGVWIVWDGAVLLARYERADGWIEPGAGRRPGESYTECAKRGVRETAGTEVAIERLAQVQLVYLDDPTGRPPVPSPYVAFRGSIASGAPVPDADAAATDTIGSGPNPGTDGGQTPGGEPTAVGRPSVAPDGTPVALRWAEEPPEELAYDQLSELPLDGRDGQRM</sequence>